<feature type="domain" description="N-acetyltransferase" evidence="4">
    <location>
        <begin position="13"/>
        <end position="173"/>
    </location>
</feature>
<evidence type="ECO:0000313" key="5">
    <source>
        <dbReference type="EMBL" id="GGA86906.1"/>
    </source>
</evidence>
<reference evidence="5" key="1">
    <citation type="journal article" date="2014" name="Int. J. Syst. Evol. Microbiol.">
        <title>Complete genome sequence of Corynebacterium casei LMG S-19264T (=DSM 44701T), isolated from a smear-ripened cheese.</title>
        <authorList>
            <consortium name="US DOE Joint Genome Institute (JGI-PGF)"/>
            <person name="Walter F."/>
            <person name="Albersmeier A."/>
            <person name="Kalinowski J."/>
            <person name="Ruckert C."/>
        </authorList>
    </citation>
    <scope>NUCLEOTIDE SEQUENCE</scope>
    <source>
        <strain evidence="5">CGMCC 1.12408</strain>
    </source>
</reference>
<dbReference type="PANTHER" id="PTHR43792">
    <property type="entry name" value="GNAT FAMILY, PUTATIVE (AFU_ORTHOLOGUE AFUA_3G00765)-RELATED-RELATED"/>
    <property type="match status" value="1"/>
</dbReference>
<dbReference type="Gene3D" id="3.40.630.30">
    <property type="match status" value="1"/>
</dbReference>
<dbReference type="EMBL" id="BMEY01000020">
    <property type="protein sequence ID" value="GGA86906.1"/>
    <property type="molecule type" value="Genomic_DNA"/>
</dbReference>
<name>A0A916S6R7_9BACI</name>
<evidence type="ECO:0000256" key="2">
    <source>
        <dbReference type="ARBA" id="ARBA00023315"/>
    </source>
</evidence>
<comment type="similarity">
    <text evidence="3">Belongs to the acetyltransferase family. RimJ subfamily.</text>
</comment>
<dbReference type="Proteomes" id="UP000613512">
    <property type="component" value="Unassembled WGS sequence"/>
</dbReference>
<evidence type="ECO:0000259" key="4">
    <source>
        <dbReference type="PROSITE" id="PS51186"/>
    </source>
</evidence>
<reference evidence="5" key="2">
    <citation type="submission" date="2020-09" db="EMBL/GenBank/DDBJ databases">
        <authorList>
            <person name="Sun Q."/>
            <person name="Zhou Y."/>
        </authorList>
    </citation>
    <scope>NUCLEOTIDE SEQUENCE</scope>
    <source>
        <strain evidence="5">CGMCC 1.12408</strain>
    </source>
</reference>
<comment type="caution">
    <text evidence="5">The sequence shown here is derived from an EMBL/GenBank/DDBJ whole genome shotgun (WGS) entry which is preliminary data.</text>
</comment>
<evidence type="ECO:0000256" key="1">
    <source>
        <dbReference type="ARBA" id="ARBA00022679"/>
    </source>
</evidence>
<dbReference type="AlphaFoldDB" id="A0A916S6R7"/>
<gene>
    <name evidence="5" type="ORF">GCM10008025_32240</name>
</gene>
<organism evidence="5 6">
    <name type="scientific">Ornithinibacillus halotolerans</name>
    <dbReference type="NCBI Taxonomy" id="1274357"/>
    <lineage>
        <taxon>Bacteria</taxon>
        <taxon>Bacillati</taxon>
        <taxon>Bacillota</taxon>
        <taxon>Bacilli</taxon>
        <taxon>Bacillales</taxon>
        <taxon>Bacillaceae</taxon>
        <taxon>Ornithinibacillus</taxon>
    </lineage>
</organism>
<keyword evidence="1" id="KW-0808">Transferase</keyword>
<protein>
    <submittedName>
        <fullName evidence="5">N-acetyltransferase</fullName>
    </submittedName>
</protein>
<dbReference type="SUPFAM" id="SSF55729">
    <property type="entry name" value="Acyl-CoA N-acyltransferases (Nat)"/>
    <property type="match status" value="1"/>
</dbReference>
<proteinExistence type="inferred from homology"/>
<accession>A0A916S6R7</accession>
<evidence type="ECO:0000256" key="3">
    <source>
        <dbReference type="ARBA" id="ARBA00038502"/>
    </source>
</evidence>
<dbReference type="InterPro" id="IPR051531">
    <property type="entry name" value="N-acetyltransferase"/>
</dbReference>
<dbReference type="PANTHER" id="PTHR43792:SF8">
    <property type="entry name" value="[RIBOSOMAL PROTEIN US5]-ALANINE N-ACETYLTRANSFERASE"/>
    <property type="match status" value="1"/>
</dbReference>
<dbReference type="PROSITE" id="PS51186">
    <property type="entry name" value="GNAT"/>
    <property type="match status" value="1"/>
</dbReference>
<dbReference type="Pfam" id="PF13302">
    <property type="entry name" value="Acetyltransf_3"/>
    <property type="match status" value="1"/>
</dbReference>
<sequence>MDVTNITLSNERIMLRELVESDWIDVHKYASQEIVSQYQAWGPNSTEQSIAYVDQAIKDAKEQPRLRFVFAVIHNNRLVGASELNIRDVTNKVGEVSYIIHPAYWGKGFATEVATLLVDFGFTKLQLHRIYATCDPRNTGSIQVLKKTGMTLEGRIREHMLIKDGWRDSFLYSILEHEWD</sequence>
<keyword evidence="6" id="KW-1185">Reference proteome</keyword>
<dbReference type="InterPro" id="IPR000182">
    <property type="entry name" value="GNAT_dom"/>
</dbReference>
<keyword evidence="2" id="KW-0012">Acyltransferase</keyword>
<dbReference type="GO" id="GO:0016747">
    <property type="term" value="F:acyltransferase activity, transferring groups other than amino-acyl groups"/>
    <property type="evidence" value="ECO:0007669"/>
    <property type="project" value="InterPro"/>
</dbReference>
<evidence type="ECO:0000313" key="6">
    <source>
        <dbReference type="Proteomes" id="UP000613512"/>
    </source>
</evidence>
<dbReference type="InterPro" id="IPR016181">
    <property type="entry name" value="Acyl_CoA_acyltransferase"/>
</dbReference>
<dbReference type="CDD" id="cd04301">
    <property type="entry name" value="NAT_SF"/>
    <property type="match status" value="1"/>
</dbReference>